<dbReference type="RefSeq" id="WP_400186053.1">
    <property type="nucleotide sequence ID" value="NZ_JBGORX010000001.1"/>
</dbReference>
<evidence type="ECO:0000313" key="1">
    <source>
        <dbReference type="EMBL" id="MFJ1267412.1"/>
    </source>
</evidence>
<sequence>MGKTSAAKFARIQRVFKQKLYEKVISECRAFLQSYDVECNYEVCIYLARSHFHLHQFAQGTSAIEEAKKISSKQNKPQGVAECDALIKDEWGRLVLGVKSGLLNLDLQSLSNAEKVRTNMRQKSYVRTLERLENNHKICPTVFHAQVEHIHELMNFFLQTYVDRKLYIKPEYLDDSVLTKTTRLKIADKMLLSGLLRGDSFLPASDILEKFGKMEIEGYCKDIYLDDAQLVLRMIFKTIHALPRDKCKDLVHLLPWGSNSWYFLYFMGSLMDIRGSEFFSSMLSLGLRINNTAEENSNAMSYFLSLCFSNCTLKAALLDQGFYDDLSKLKTFFARIQENLKTNGNTLKPDELSPIDELATFKKVIWYFKHLYNLYRLQVFLPNGVKEGTVMHKSDVEVFDSERNPMALLYKMDLLGSKPYDLKSQLAFIRRLQLIGELFTRKNWGFFLNTMDYFDPNMVINIRNALVHIEQLTRSEVIFRLETDTNRLEQLHKELTHLKSYLLQVVLKVRDTNFKPFPPEKLMGSIVFWLQQVSEYWESAKTYYEKQFSQFKFEEDPSPVYKENFIPGQEILRSDISLIHYRQEGRIRKQLGMREDSNINFEVYMKYLGHVFAAHREVLTELEDVFRGKKVLHKDKLLEKVFSILSIKDPNLPIVKGLIESAEFYSSELRKEKREAFEARHAQFEKELTTQDDVRKDVIKKKMQQSYPVMTQCAVELEGELTGEPPLVSELIETLKNRIKLLAHMFKENGTVIAAEPQNIIAIQEHLSGDVSLYFATSYLIGQIVSLFNKLYSLGELKEIHPDLNLLLVDYVSLRNALEHSDPFMDSENAHQLLMDNKLPDAIAYMICEIVSRYGANIEAYSSKAIGGLPVTIVPAVDAGKLKQVEAFDVNKFIISSEKRMSSFRASTVYVRPSECGFFSGTVGSTRSLLSSSATIFLDNDSEYLLISPQFSSKYKN</sequence>
<organism evidence="1 2">
    <name type="scientific">Legionella lytica</name>
    <dbReference type="NCBI Taxonomy" id="96232"/>
    <lineage>
        <taxon>Bacteria</taxon>
        <taxon>Pseudomonadati</taxon>
        <taxon>Pseudomonadota</taxon>
        <taxon>Gammaproteobacteria</taxon>
        <taxon>Legionellales</taxon>
        <taxon>Legionellaceae</taxon>
        <taxon>Legionella</taxon>
    </lineage>
</organism>
<keyword evidence="2" id="KW-1185">Reference proteome</keyword>
<evidence type="ECO:0008006" key="3">
    <source>
        <dbReference type="Google" id="ProtNLM"/>
    </source>
</evidence>
<accession>A0ABW8D3Y1</accession>
<comment type="caution">
    <text evidence="1">The sequence shown here is derived from an EMBL/GenBank/DDBJ whole genome shotgun (WGS) entry which is preliminary data.</text>
</comment>
<reference evidence="1 2" key="1">
    <citation type="submission" date="2024-08" db="EMBL/GenBank/DDBJ databases">
        <title>Draft Genome Sequence of Legionella lytica strain DSB2004, Isolated From a Fire Sprinkler System.</title>
        <authorList>
            <person name="Everhart A.D."/>
            <person name="Kidane D.T."/>
            <person name="Farone A.L."/>
            <person name="Farone M.B."/>
        </authorList>
    </citation>
    <scope>NUCLEOTIDE SEQUENCE [LARGE SCALE GENOMIC DNA]</scope>
    <source>
        <strain evidence="1 2">DSB2004</strain>
    </source>
</reference>
<gene>
    <name evidence="1" type="ORF">ACD661_02445</name>
</gene>
<proteinExistence type="predicted"/>
<dbReference type="EMBL" id="JBGORX010000001">
    <property type="protein sequence ID" value="MFJ1267412.1"/>
    <property type="molecule type" value="Genomic_DNA"/>
</dbReference>
<name>A0ABW8D3Y1_9GAMM</name>
<dbReference type="Proteomes" id="UP001615550">
    <property type="component" value="Unassembled WGS sequence"/>
</dbReference>
<evidence type="ECO:0000313" key="2">
    <source>
        <dbReference type="Proteomes" id="UP001615550"/>
    </source>
</evidence>
<protein>
    <recommendedName>
        <fullName evidence="3">Coiled-coil protein</fullName>
    </recommendedName>
</protein>